<dbReference type="CDD" id="cd06582">
    <property type="entry name" value="TM_PBP1_LivH_like"/>
    <property type="match status" value="1"/>
</dbReference>
<dbReference type="InterPro" id="IPR052157">
    <property type="entry name" value="BCAA_transport_permease"/>
</dbReference>
<organism evidence="11 12">
    <name type="scientific">Nocardioides gansuensis</name>
    <dbReference type="NCBI Taxonomy" id="2138300"/>
    <lineage>
        <taxon>Bacteria</taxon>
        <taxon>Bacillati</taxon>
        <taxon>Actinomycetota</taxon>
        <taxon>Actinomycetes</taxon>
        <taxon>Propionibacteriales</taxon>
        <taxon>Nocardioidaceae</taxon>
        <taxon>Nocardioides</taxon>
    </lineage>
</organism>
<keyword evidence="2" id="KW-0813">Transport</keyword>
<evidence type="ECO:0000256" key="8">
    <source>
        <dbReference type="ARBA" id="ARBA00037998"/>
    </source>
</evidence>
<sequence>MTSTRAPGHLRTSNSWSSASRDTTPPPVSTSQRRTDAPPAPGMPGAGFLRLTDAIYETYIGVSMTIVWAGLSLGAVYALVALCLNITLSNTGIFNFAQPHFLMLGGFVGFELQSRWGMPLLLILIVCGILGGFVGYLEERLAIRPLGTHRGHAVLVTTVGFAVALEGAIIVYWSTDPYPFKLMASTQALDLLGGRVLPVDLVLIVLAISVMALLVLAQRTKWGLAGTAATLDSDVARLRGINVERVTTGAFIAAGALAAALGPVVGSKIGINHTIGNNLVVLTFAALAVGGFGSYVGCVLGGLITGLLQLATTYAFGDEWPLIILLAFLLAVLLLRPTGILGARSLRSV</sequence>
<feature type="transmembrane region" description="Helical" evidence="10">
    <location>
        <begin position="320"/>
        <end position="343"/>
    </location>
</feature>
<dbReference type="Pfam" id="PF02653">
    <property type="entry name" value="BPD_transp_2"/>
    <property type="match status" value="1"/>
</dbReference>
<evidence type="ECO:0000256" key="7">
    <source>
        <dbReference type="ARBA" id="ARBA00023136"/>
    </source>
</evidence>
<dbReference type="GO" id="GO:0005886">
    <property type="term" value="C:plasma membrane"/>
    <property type="evidence" value="ECO:0007669"/>
    <property type="project" value="UniProtKB-SubCell"/>
</dbReference>
<dbReference type="GO" id="GO:0022857">
    <property type="term" value="F:transmembrane transporter activity"/>
    <property type="evidence" value="ECO:0007669"/>
    <property type="project" value="InterPro"/>
</dbReference>
<feature type="transmembrane region" description="Helical" evidence="10">
    <location>
        <begin position="279"/>
        <end position="308"/>
    </location>
</feature>
<dbReference type="OrthoDB" id="9807115at2"/>
<evidence type="ECO:0000256" key="1">
    <source>
        <dbReference type="ARBA" id="ARBA00004651"/>
    </source>
</evidence>
<evidence type="ECO:0000313" key="12">
    <source>
        <dbReference type="Proteomes" id="UP000246018"/>
    </source>
</evidence>
<comment type="similarity">
    <text evidence="8">Belongs to the binding-protein-dependent transport system permease family. LivHM subfamily.</text>
</comment>
<dbReference type="PANTHER" id="PTHR11795:SF449">
    <property type="entry name" value="BRANCHED-CHAIN AMINO ACID TRANSPORT PERMEASE PROTEIN LIVH-RELATED"/>
    <property type="match status" value="1"/>
</dbReference>
<dbReference type="Proteomes" id="UP000246018">
    <property type="component" value="Unassembled WGS sequence"/>
</dbReference>
<evidence type="ECO:0000256" key="6">
    <source>
        <dbReference type="ARBA" id="ARBA00022989"/>
    </source>
</evidence>
<evidence type="ECO:0000256" key="5">
    <source>
        <dbReference type="ARBA" id="ARBA00022970"/>
    </source>
</evidence>
<keyword evidence="3" id="KW-1003">Cell membrane</keyword>
<evidence type="ECO:0000256" key="2">
    <source>
        <dbReference type="ARBA" id="ARBA00022448"/>
    </source>
</evidence>
<dbReference type="PANTHER" id="PTHR11795">
    <property type="entry name" value="BRANCHED-CHAIN AMINO ACID TRANSPORT SYSTEM PERMEASE PROTEIN LIVH"/>
    <property type="match status" value="1"/>
</dbReference>
<dbReference type="AlphaFoldDB" id="A0A2T8F4H1"/>
<feature type="compositionally biased region" description="Polar residues" evidence="9">
    <location>
        <begin position="1"/>
        <end position="23"/>
    </location>
</feature>
<feature type="transmembrane region" description="Helical" evidence="10">
    <location>
        <begin position="195"/>
        <end position="217"/>
    </location>
</feature>
<gene>
    <name evidence="11" type="ORF">DDE18_22210</name>
</gene>
<evidence type="ECO:0000256" key="10">
    <source>
        <dbReference type="SAM" id="Phobius"/>
    </source>
</evidence>
<keyword evidence="6 10" id="KW-1133">Transmembrane helix</keyword>
<feature type="transmembrane region" description="Helical" evidence="10">
    <location>
        <begin position="153"/>
        <end position="175"/>
    </location>
</feature>
<evidence type="ECO:0000256" key="3">
    <source>
        <dbReference type="ARBA" id="ARBA00022475"/>
    </source>
</evidence>
<evidence type="ECO:0000313" key="11">
    <source>
        <dbReference type="EMBL" id="PVG80614.1"/>
    </source>
</evidence>
<accession>A0A2T8F4H1</accession>
<keyword evidence="5" id="KW-0029">Amino-acid transport</keyword>
<dbReference type="EMBL" id="QDGZ01000018">
    <property type="protein sequence ID" value="PVG80614.1"/>
    <property type="molecule type" value="Genomic_DNA"/>
</dbReference>
<evidence type="ECO:0000256" key="9">
    <source>
        <dbReference type="SAM" id="MobiDB-lite"/>
    </source>
</evidence>
<keyword evidence="4 10" id="KW-0812">Transmembrane</keyword>
<name>A0A2T8F4H1_9ACTN</name>
<dbReference type="InterPro" id="IPR001851">
    <property type="entry name" value="ABC_transp_permease"/>
</dbReference>
<comment type="caution">
    <text evidence="11">The sequence shown here is derived from an EMBL/GenBank/DDBJ whole genome shotgun (WGS) entry which is preliminary data.</text>
</comment>
<comment type="subcellular location">
    <subcellularLocation>
        <location evidence="1">Cell membrane</location>
        <topology evidence="1">Multi-pass membrane protein</topology>
    </subcellularLocation>
</comment>
<dbReference type="GO" id="GO:0006865">
    <property type="term" value="P:amino acid transport"/>
    <property type="evidence" value="ECO:0007669"/>
    <property type="project" value="UniProtKB-KW"/>
</dbReference>
<feature type="region of interest" description="Disordered" evidence="9">
    <location>
        <begin position="1"/>
        <end position="43"/>
    </location>
</feature>
<feature type="transmembrane region" description="Helical" evidence="10">
    <location>
        <begin position="59"/>
        <end position="80"/>
    </location>
</feature>
<reference evidence="11 12" key="1">
    <citation type="submission" date="2018-04" db="EMBL/GenBank/DDBJ databases">
        <title>Genome of Nocardioides gansuensis WSJ-1.</title>
        <authorList>
            <person name="Wu S."/>
            <person name="Wang G."/>
        </authorList>
    </citation>
    <scope>NUCLEOTIDE SEQUENCE [LARGE SCALE GENOMIC DNA]</scope>
    <source>
        <strain evidence="11 12">WSJ-1</strain>
    </source>
</reference>
<keyword evidence="12" id="KW-1185">Reference proteome</keyword>
<protein>
    <submittedName>
        <fullName evidence="11">Amino acid ABC transporter permease</fullName>
    </submittedName>
</protein>
<proteinExistence type="inferred from homology"/>
<feature type="transmembrane region" description="Helical" evidence="10">
    <location>
        <begin position="116"/>
        <end position="137"/>
    </location>
</feature>
<keyword evidence="7 10" id="KW-0472">Membrane</keyword>
<evidence type="ECO:0000256" key="4">
    <source>
        <dbReference type="ARBA" id="ARBA00022692"/>
    </source>
</evidence>